<dbReference type="PANTHER" id="PTHR11895">
    <property type="entry name" value="TRANSAMIDASE"/>
    <property type="match status" value="1"/>
</dbReference>
<dbReference type="GO" id="GO:0016740">
    <property type="term" value="F:transferase activity"/>
    <property type="evidence" value="ECO:0007669"/>
    <property type="project" value="UniProtKB-KW"/>
</dbReference>
<sequence length="556" mass="58916">MTQTSDADVREGQDAVRRTITRYLTTSTTHLHDVPSRTDPAMLAAELERLNSAVRANAGSLSPYSQPADYQRTLLHERDRGDAALPRDVQEPLVVRKAPMNGHMTLSQAAKMIADGEVTSEQLTAKAIARATECQPSLNAFIDIWAEKAMTQARAADAERARGQSRGALHGIPLAHKDCFEIHGHAATIGSRARPAIPAALDARAIHLLNAAGAITVGVLNMNEMVAGPTGQNPIFGDCCNALEPRRISGGSSSGSGAAVASGAVFASLGSDTGGSIRLPASVHGLFGLKPTYGRISRSGCFPRAFSLDCVGPLARTAEDCALVLQAVAGLDPEDPSSLDAAVPQYPALLDVAAEHSRVAVLGLAGKDACSPEISSIFCAFVERVERLFGTVRETGFPQLSACYAMGDLISKVEAATLHSQWMRADPDAYSQAVYSRTEPGLHMPAVRYLEATMVRARVLLEFLAGPMSNADILLCPTIPVPVPLRVDADMEKQGSVFNVVTEITRLTRPFSYLGLPVLTMPIGVDANGMPVGAQVIGRPLAEARLLSFAHQMSLA</sequence>
<dbReference type="InterPro" id="IPR000120">
    <property type="entry name" value="Amidase"/>
</dbReference>
<dbReference type="SUPFAM" id="SSF75304">
    <property type="entry name" value="Amidase signature (AS) enzymes"/>
    <property type="match status" value="1"/>
</dbReference>
<evidence type="ECO:0000259" key="1">
    <source>
        <dbReference type="Pfam" id="PF01425"/>
    </source>
</evidence>
<dbReference type="Gene3D" id="3.90.1300.10">
    <property type="entry name" value="Amidase signature (AS) domain"/>
    <property type="match status" value="1"/>
</dbReference>
<gene>
    <name evidence="2" type="ORF">CEY11_13090</name>
</gene>
<keyword evidence="3" id="KW-1185">Reference proteome</keyword>
<dbReference type="InterPro" id="IPR020556">
    <property type="entry name" value="Amidase_CS"/>
</dbReference>
<feature type="domain" description="Amidase" evidence="1">
    <location>
        <begin position="123"/>
        <end position="547"/>
    </location>
</feature>
<keyword evidence="2" id="KW-0808">Transferase</keyword>
<dbReference type="Proteomes" id="UP000214603">
    <property type="component" value="Unassembled WGS sequence"/>
</dbReference>
<evidence type="ECO:0000313" key="3">
    <source>
        <dbReference type="Proteomes" id="UP000214603"/>
    </source>
</evidence>
<dbReference type="InterPro" id="IPR023631">
    <property type="entry name" value="Amidase_dom"/>
</dbReference>
<dbReference type="InterPro" id="IPR036928">
    <property type="entry name" value="AS_sf"/>
</dbReference>
<dbReference type="EMBL" id="NJIH01000007">
    <property type="protein sequence ID" value="OWT59118.1"/>
    <property type="molecule type" value="Genomic_DNA"/>
</dbReference>
<dbReference type="Pfam" id="PF01425">
    <property type="entry name" value="Amidase"/>
    <property type="match status" value="1"/>
</dbReference>
<evidence type="ECO:0000313" key="2">
    <source>
        <dbReference type="EMBL" id="OWT59118.1"/>
    </source>
</evidence>
<accession>A0A225MD71</accession>
<dbReference type="PROSITE" id="PS00571">
    <property type="entry name" value="AMIDASES"/>
    <property type="match status" value="1"/>
</dbReference>
<reference evidence="3" key="1">
    <citation type="submission" date="2017-06" db="EMBL/GenBank/DDBJ databases">
        <title>Herbaspirillum phytohormonus sp. nov., isolated from the root nodule of Robinia pseudoacacia in lead-zinc mine.</title>
        <authorList>
            <person name="Fan M."/>
            <person name="Lin Y."/>
        </authorList>
    </citation>
    <scope>NUCLEOTIDE SEQUENCE [LARGE SCALE GENOMIC DNA]</scope>
    <source>
        <strain evidence="3">SC-089</strain>
    </source>
</reference>
<name>A0A225MD71_9BURK</name>
<protein>
    <submittedName>
        <fullName evidence="2">Asp-tRNA(Asn)/Glu-tRNA(Gln) amidotransferase GatCAB subunit A</fullName>
    </submittedName>
</protein>
<comment type="caution">
    <text evidence="2">The sequence shown here is derived from an EMBL/GenBank/DDBJ whole genome shotgun (WGS) entry which is preliminary data.</text>
</comment>
<dbReference type="PANTHER" id="PTHR11895:SF176">
    <property type="entry name" value="AMIDASE AMID-RELATED"/>
    <property type="match status" value="1"/>
</dbReference>
<organism evidence="2 3">
    <name type="scientific">Candidimonas nitroreducens</name>
    <dbReference type="NCBI Taxonomy" id="683354"/>
    <lineage>
        <taxon>Bacteria</taxon>
        <taxon>Pseudomonadati</taxon>
        <taxon>Pseudomonadota</taxon>
        <taxon>Betaproteobacteria</taxon>
        <taxon>Burkholderiales</taxon>
        <taxon>Alcaligenaceae</taxon>
        <taxon>Candidimonas</taxon>
    </lineage>
</organism>
<dbReference type="AlphaFoldDB" id="A0A225MD71"/>
<proteinExistence type="predicted"/>